<evidence type="ECO:0000256" key="1">
    <source>
        <dbReference type="ARBA" id="ARBA00004370"/>
    </source>
</evidence>
<comment type="subcellular location">
    <subcellularLocation>
        <location evidence="1">Membrane</location>
    </subcellularLocation>
</comment>
<dbReference type="SUPFAM" id="SSF56519">
    <property type="entry name" value="Penicillin binding protein dimerisation domain"/>
    <property type="match status" value="1"/>
</dbReference>
<dbReference type="GO" id="GO:0071555">
    <property type="term" value="P:cell wall organization"/>
    <property type="evidence" value="ECO:0007669"/>
    <property type="project" value="TreeGrafter"/>
</dbReference>
<sequence length="762" mass="84562">MRQRRKRLPRQKPPRRFLRDNRRKLLVAFGSIVLLLTALIVRLTYINVSSGETYTRQVLSQLNYNSTTIPYRRGDITDRNGTILATSEKVYNLILDAYVLNNSKVKETGDCVDPTLDILEEYFGLEKSYVQDILDENPESRYIVMLQDLTYDEVEPYYSLINSEEEADQEVSQYIKGIWFEDDYIRRYPYNTLACDVIGFTVDGNVGTYGIEQYYNDVLNGVDGREYGYLTEETDLERTTIAPVNGENVQLTIDVNIQRIIEEKIWEFNEAIGSMNTAVIVMDSNNGEILGMASYPVYNLNDPRDLSNYYTDEELEEYTDEEQTVIYNELWRNFVISDTYEPGSTAKVFTVAAALDEDIVKSTDTFVCDGGERFEDGNSYTSIPCNGLHGTLDLAGALMHSCNDALMQIGAAMGKSTFIKYQSEFNFGQLTNIDLPGEASASTLLYNEDNMGPVELATNSFGQGFNATAIQVAAAFCSVVNGGSYYQPHMVSQISTESGSIVETMESELMRTTVSQETSEFIKDALLKTVGEYQSDGSLLQGSGSYAYIEGYTIAGKTGTAEKRPLTDGKCTVSFLSCAPAENPEVVVYVVIDEPQTADQGVSSLATIMSRKIYEELLPYLQIFSDSASDTDETETETETTQSETAESETGESETSESETGESETGTDESAGSSSSVTTSGSSTFAWPHLTDEEKNQVILEYLGMSNSVESRSDVRPGAETVEEMRAQEAAEAESETDESETDESQSDESQSDESESDTSEQ</sequence>
<dbReference type="InterPro" id="IPR012338">
    <property type="entry name" value="Beta-lactam/transpept-like"/>
</dbReference>
<feature type="region of interest" description="Disordered" evidence="4">
    <location>
        <begin position="705"/>
        <end position="762"/>
    </location>
</feature>
<evidence type="ECO:0000256" key="2">
    <source>
        <dbReference type="ARBA" id="ARBA00007171"/>
    </source>
</evidence>
<dbReference type="GO" id="GO:0005886">
    <property type="term" value="C:plasma membrane"/>
    <property type="evidence" value="ECO:0007669"/>
    <property type="project" value="TreeGrafter"/>
</dbReference>
<evidence type="ECO:0000259" key="6">
    <source>
        <dbReference type="Pfam" id="PF03717"/>
    </source>
</evidence>
<evidence type="ECO:0000256" key="4">
    <source>
        <dbReference type="SAM" id="MobiDB-lite"/>
    </source>
</evidence>
<feature type="domain" description="Penicillin-binding protein dimerisation" evidence="6">
    <location>
        <begin position="69"/>
        <end position="228"/>
    </location>
</feature>
<proteinExistence type="inferred from homology"/>
<comment type="caution">
    <text evidence="7">The sequence shown here is derived from an EMBL/GenBank/DDBJ whole genome shotgun (WGS) entry which is preliminary data.</text>
</comment>
<dbReference type="PANTHER" id="PTHR30627">
    <property type="entry name" value="PEPTIDOGLYCAN D,D-TRANSPEPTIDASE"/>
    <property type="match status" value="1"/>
</dbReference>
<feature type="compositionally biased region" description="Acidic residues" evidence="4">
    <location>
        <begin position="629"/>
        <end position="638"/>
    </location>
</feature>
<dbReference type="Gene3D" id="3.40.710.10">
    <property type="entry name" value="DD-peptidase/beta-lactamase superfamily"/>
    <property type="match status" value="1"/>
</dbReference>
<dbReference type="InterPro" id="IPR050515">
    <property type="entry name" value="Beta-lactam/transpept"/>
</dbReference>
<accession>A0A9D1F5U6</accession>
<dbReference type="GO" id="GO:0008658">
    <property type="term" value="F:penicillin binding"/>
    <property type="evidence" value="ECO:0007669"/>
    <property type="project" value="InterPro"/>
</dbReference>
<evidence type="ECO:0000313" key="7">
    <source>
        <dbReference type="EMBL" id="HIS48188.1"/>
    </source>
</evidence>
<reference evidence="7" key="2">
    <citation type="journal article" date="2021" name="PeerJ">
        <title>Extensive microbial diversity within the chicken gut microbiome revealed by metagenomics and culture.</title>
        <authorList>
            <person name="Gilroy R."/>
            <person name="Ravi A."/>
            <person name="Getino M."/>
            <person name="Pursley I."/>
            <person name="Horton D.L."/>
            <person name="Alikhan N.F."/>
            <person name="Baker D."/>
            <person name="Gharbi K."/>
            <person name="Hall N."/>
            <person name="Watson M."/>
            <person name="Adriaenssens E.M."/>
            <person name="Foster-Nyarko E."/>
            <person name="Jarju S."/>
            <person name="Secka A."/>
            <person name="Antonio M."/>
            <person name="Oren A."/>
            <person name="Chaudhuri R.R."/>
            <person name="La Ragione R."/>
            <person name="Hildebrand F."/>
            <person name="Pallen M.J."/>
        </authorList>
    </citation>
    <scope>NUCLEOTIDE SEQUENCE</scope>
    <source>
        <strain evidence="7">CHK178-757</strain>
    </source>
</reference>
<feature type="compositionally biased region" description="Basic and acidic residues" evidence="4">
    <location>
        <begin position="711"/>
        <end position="729"/>
    </location>
</feature>
<dbReference type="InterPro" id="IPR001460">
    <property type="entry name" value="PCN-bd_Tpept"/>
</dbReference>
<gene>
    <name evidence="7" type="ORF">IAB46_11675</name>
</gene>
<dbReference type="InterPro" id="IPR005311">
    <property type="entry name" value="PBP_dimer"/>
</dbReference>
<feature type="compositionally biased region" description="Acidic residues" evidence="4">
    <location>
        <begin position="646"/>
        <end position="667"/>
    </location>
</feature>
<comment type="similarity">
    <text evidence="2">Belongs to the transpeptidase family.</text>
</comment>
<dbReference type="Gene3D" id="3.90.1310.10">
    <property type="entry name" value="Penicillin-binding protein 2a (Domain 2)"/>
    <property type="match status" value="1"/>
</dbReference>
<feature type="compositionally biased region" description="Acidic residues" evidence="4">
    <location>
        <begin position="731"/>
        <end position="762"/>
    </location>
</feature>
<feature type="region of interest" description="Disordered" evidence="4">
    <location>
        <begin position="625"/>
        <end position="689"/>
    </location>
</feature>
<protein>
    <submittedName>
        <fullName evidence="7">Penicillin-binding protein 2</fullName>
    </submittedName>
</protein>
<dbReference type="SUPFAM" id="SSF56601">
    <property type="entry name" value="beta-lactamase/transpeptidase-like"/>
    <property type="match status" value="1"/>
</dbReference>
<reference evidence="7" key="1">
    <citation type="submission" date="2020-10" db="EMBL/GenBank/DDBJ databases">
        <authorList>
            <person name="Gilroy R."/>
        </authorList>
    </citation>
    <scope>NUCLEOTIDE SEQUENCE</scope>
    <source>
        <strain evidence="7">CHK178-757</strain>
    </source>
</reference>
<feature type="domain" description="Penicillin-binding protein transpeptidase" evidence="5">
    <location>
        <begin position="278"/>
        <end position="605"/>
    </location>
</feature>
<organism evidence="7 8">
    <name type="scientific">Candidatus Scybalocola faecigallinarum</name>
    <dbReference type="NCBI Taxonomy" id="2840941"/>
    <lineage>
        <taxon>Bacteria</taxon>
        <taxon>Bacillati</taxon>
        <taxon>Bacillota</taxon>
        <taxon>Clostridia</taxon>
        <taxon>Lachnospirales</taxon>
        <taxon>Lachnospiraceae</taxon>
        <taxon>Lachnospiraceae incertae sedis</taxon>
        <taxon>Candidatus Scybalocola (ex Gilroy et al. 2021)</taxon>
    </lineage>
</organism>
<evidence type="ECO:0000313" key="8">
    <source>
        <dbReference type="Proteomes" id="UP000823927"/>
    </source>
</evidence>
<keyword evidence="3" id="KW-0472">Membrane</keyword>
<dbReference type="Pfam" id="PF03717">
    <property type="entry name" value="PBP_dimer"/>
    <property type="match status" value="1"/>
</dbReference>
<dbReference type="InterPro" id="IPR036138">
    <property type="entry name" value="PBP_dimer_sf"/>
</dbReference>
<dbReference type="Pfam" id="PF00905">
    <property type="entry name" value="Transpeptidase"/>
    <property type="match status" value="1"/>
</dbReference>
<evidence type="ECO:0000256" key="3">
    <source>
        <dbReference type="ARBA" id="ARBA00023136"/>
    </source>
</evidence>
<evidence type="ECO:0000259" key="5">
    <source>
        <dbReference type="Pfam" id="PF00905"/>
    </source>
</evidence>
<dbReference type="AlphaFoldDB" id="A0A9D1F5U6"/>
<feature type="compositionally biased region" description="Low complexity" evidence="4">
    <location>
        <begin position="668"/>
        <end position="684"/>
    </location>
</feature>
<dbReference type="Proteomes" id="UP000823927">
    <property type="component" value="Unassembled WGS sequence"/>
</dbReference>
<name>A0A9D1F5U6_9FIRM</name>
<dbReference type="EMBL" id="DVIT01000046">
    <property type="protein sequence ID" value="HIS48188.1"/>
    <property type="molecule type" value="Genomic_DNA"/>
</dbReference>